<dbReference type="PANTHER" id="PTHR46889:SF4">
    <property type="entry name" value="TRANSPOSASE INSO FOR INSERTION SEQUENCE ELEMENT IS911B-RELATED"/>
    <property type="match status" value="1"/>
</dbReference>
<proteinExistence type="predicted"/>
<feature type="domain" description="HTH-like" evidence="1">
    <location>
        <begin position="40"/>
        <end position="89"/>
    </location>
</feature>
<dbReference type="PANTHER" id="PTHR46889">
    <property type="entry name" value="TRANSPOSASE INSF FOR INSERTION SEQUENCE IS3B-RELATED"/>
    <property type="match status" value="1"/>
</dbReference>
<dbReference type="Pfam" id="PF13276">
    <property type="entry name" value="HTH_21"/>
    <property type="match status" value="1"/>
</dbReference>
<comment type="caution">
    <text evidence="2">The sequence shown here is derived from an EMBL/GenBank/DDBJ whole genome shotgun (WGS) entry which is preliminary data.</text>
</comment>
<evidence type="ECO:0000259" key="1">
    <source>
        <dbReference type="Pfam" id="PF13276"/>
    </source>
</evidence>
<dbReference type="Proteomes" id="UP000283128">
    <property type="component" value="Unassembled WGS sequence"/>
</dbReference>
<name>A0A3S2XU35_9ACTN</name>
<dbReference type="EMBL" id="RZYA01000008">
    <property type="protein sequence ID" value="RVU23049.1"/>
    <property type="molecule type" value="Genomic_DNA"/>
</dbReference>
<evidence type="ECO:0000313" key="3">
    <source>
        <dbReference type="Proteomes" id="UP000283128"/>
    </source>
</evidence>
<dbReference type="AlphaFoldDB" id="A0A3S2XU35"/>
<sequence>MAGEGLPVRTATQALGVTESGYFTWRTRRPSARSIRHTWLTELIITLHAASGATHGYRRIHSELTGTYGIAVSHGTVELLMRRAGIQGRTGDGTPS</sequence>
<reference evidence="2 3" key="1">
    <citation type="submission" date="2019-01" db="EMBL/GenBank/DDBJ databases">
        <title>Genome sequences of Streptomyces and Rhizobium isolates collected from root and soil.</title>
        <authorList>
            <person name="Chhettri S."/>
            <person name="Sevigny J.L."/>
            <person name="Sen A."/>
            <person name="Ennis N."/>
            <person name="Tisa L."/>
        </authorList>
    </citation>
    <scope>NUCLEOTIDE SEQUENCE [LARGE SCALE GENOMIC DNA]</scope>
    <source>
        <strain evidence="2 3">San01</strain>
    </source>
</reference>
<dbReference type="InterPro" id="IPR025948">
    <property type="entry name" value="HTH-like_dom"/>
</dbReference>
<dbReference type="OrthoDB" id="4330255at2"/>
<gene>
    <name evidence="2" type="ORF">EOT10_18445</name>
</gene>
<accession>A0A3S2XU35</accession>
<protein>
    <submittedName>
        <fullName evidence="2">Transposase</fullName>
    </submittedName>
</protein>
<organism evidence="2 3">
    <name type="scientific">Streptomyces antnestii</name>
    <dbReference type="NCBI Taxonomy" id="2494256"/>
    <lineage>
        <taxon>Bacteria</taxon>
        <taxon>Bacillati</taxon>
        <taxon>Actinomycetota</taxon>
        <taxon>Actinomycetes</taxon>
        <taxon>Kitasatosporales</taxon>
        <taxon>Streptomycetaceae</taxon>
        <taxon>Streptomyces</taxon>
    </lineage>
</organism>
<dbReference type="InterPro" id="IPR050900">
    <property type="entry name" value="Transposase_IS3/IS150/IS904"/>
</dbReference>
<keyword evidence="3" id="KW-1185">Reference proteome</keyword>
<evidence type="ECO:0000313" key="2">
    <source>
        <dbReference type="EMBL" id="RVU23049.1"/>
    </source>
</evidence>